<evidence type="ECO:0000256" key="2">
    <source>
        <dbReference type="ARBA" id="ARBA00022516"/>
    </source>
</evidence>
<dbReference type="SUPFAM" id="SSF55060">
    <property type="entry name" value="GHMP Kinase, C-terminal domain"/>
    <property type="match status" value="1"/>
</dbReference>
<accession>A0A6N9H4Q4</accession>
<keyword evidence="7" id="KW-0460">Magnesium</keyword>
<sequence length="365" mass="39165">MIEVSAPGKLYIAGEYAVVEPGHPAILAAVDRYLTVALTASDGVGHVHSSRYGHGPVTWFHDDDGDSIVVEHSPLDYVTAAIALLERLRSERGLRPLYYDLHIDTGLDDASGRKFGLGSSAAVTVAVIDALNRFYELGLSPMERFRLALVATIHVAPKASGGDVAASTFGGWIAYTAPDRAALRALSDDLPVADLLARPEWDVCTVRRLPELAGLRMLVGWTGSPASTERLVHRVSLSQERQDRAYARFLAESDAAVEELVHAWGRDPDRVLALLRRCRRLLDGLGRLRGTTIETEQLAFLCDEAEALGAAGKPSGAGGGDCGIVLAPARVGDEALAGQWRRNSILPLDLHLHAPRGADPLAAVR</sequence>
<keyword evidence="3 12" id="KW-0808">Transferase</keyword>
<dbReference type="GO" id="GO:0004496">
    <property type="term" value="F:mevalonate kinase activity"/>
    <property type="evidence" value="ECO:0007669"/>
    <property type="project" value="InterPro"/>
</dbReference>
<feature type="domain" description="GHMP kinase C-terminal" evidence="11">
    <location>
        <begin position="266"/>
        <end position="332"/>
    </location>
</feature>
<keyword evidence="5 12" id="KW-0418">Kinase</keyword>
<evidence type="ECO:0000256" key="7">
    <source>
        <dbReference type="ARBA" id="ARBA00022842"/>
    </source>
</evidence>
<dbReference type="AlphaFoldDB" id="A0A6N9H4Q4"/>
<dbReference type="EMBL" id="WWEQ01000006">
    <property type="protein sequence ID" value="MYM18899.1"/>
    <property type="molecule type" value="Genomic_DNA"/>
</dbReference>
<evidence type="ECO:0000256" key="1">
    <source>
        <dbReference type="ARBA" id="ARBA00022490"/>
    </source>
</evidence>
<dbReference type="Pfam" id="PF00288">
    <property type="entry name" value="GHMP_kinases_N"/>
    <property type="match status" value="1"/>
</dbReference>
<evidence type="ECO:0000313" key="12">
    <source>
        <dbReference type="EMBL" id="MYM18899.1"/>
    </source>
</evidence>
<dbReference type="Gene3D" id="3.30.70.890">
    <property type="entry name" value="GHMP kinase, C-terminal domain"/>
    <property type="match status" value="1"/>
</dbReference>
<dbReference type="PANTHER" id="PTHR43290">
    <property type="entry name" value="MEVALONATE KINASE"/>
    <property type="match status" value="1"/>
</dbReference>
<evidence type="ECO:0000256" key="9">
    <source>
        <dbReference type="ARBA" id="ARBA00029438"/>
    </source>
</evidence>
<evidence type="ECO:0000256" key="5">
    <source>
        <dbReference type="ARBA" id="ARBA00022777"/>
    </source>
</evidence>
<dbReference type="GO" id="GO:0005524">
    <property type="term" value="F:ATP binding"/>
    <property type="evidence" value="ECO:0007669"/>
    <property type="project" value="UniProtKB-KW"/>
</dbReference>
<dbReference type="InterPro" id="IPR036554">
    <property type="entry name" value="GHMP_kinase_C_sf"/>
</dbReference>
<dbReference type="InterPro" id="IPR005917">
    <property type="entry name" value="Pmev_kinase_bact"/>
</dbReference>
<organism evidence="12 13">
    <name type="scientific">Brevibacterium rongguiense</name>
    <dbReference type="NCBI Taxonomy" id="2695267"/>
    <lineage>
        <taxon>Bacteria</taxon>
        <taxon>Bacillati</taxon>
        <taxon>Actinomycetota</taxon>
        <taxon>Actinomycetes</taxon>
        <taxon>Micrococcales</taxon>
        <taxon>Brevibacteriaceae</taxon>
        <taxon>Brevibacterium</taxon>
    </lineage>
</organism>
<evidence type="ECO:0000259" key="10">
    <source>
        <dbReference type="Pfam" id="PF00288"/>
    </source>
</evidence>
<dbReference type="InterPro" id="IPR006205">
    <property type="entry name" value="Mev_gal_kin"/>
</dbReference>
<dbReference type="RefSeq" id="WP_160952339.1">
    <property type="nucleotide sequence ID" value="NZ_WWEQ01000006.1"/>
</dbReference>
<comment type="pathway">
    <text evidence="9">Isoprenoid biosynthesis; isopentenyl diphosphate biosynthesis via mevalonate pathway; isopentenyl diphosphate from (R)-mevalonate: step 1/3.</text>
</comment>
<keyword evidence="4" id="KW-0547">Nucleotide-binding</keyword>
<dbReference type="GO" id="GO:0005737">
    <property type="term" value="C:cytoplasm"/>
    <property type="evidence" value="ECO:0007669"/>
    <property type="project" value="InterPro"/>
</dbReference>
<gene>
    <name evidence="12" type="ORF">GSY69_02605</name>
</gene>
<dbReference type="SUPFAM" id="SSF54211">
    <property type="entry name" value="Ribosomal protein S5 domain 2-like"/>
    <property type="match status" value="1"/>
</dbReference>
<dbReference type="NCBIfam" id="TIGR01220">
    <property type="entry name" value="Pmev_kin_Gr_pos"/>
    <property type="match status" value="1"/>
</dbReference>
<keyword evidence="8" id="KW-0443">Lipid metabolism</keyword>
<reference evidence="12 13" key="1">
    <citation type="submission" date="2020-01" db="EMBL/GenBank/DDBJ databases">
        <authorList>
            <person name="Deng T."/>
        </authorList>
    </citation>
    <scope>NUCLEOTIDE SEQUENCE [LARGE SCALE GENOMIC DNA]</scope>
    <source>
        <strain evidence="12 13">5221</strain>
    </source>
</reference>
<evidence type="ECO:0000256" key="3">
    <source>
        <dbReference type="ARBA" id="ARBA00022679"/>
    </source>
</evidence>
<keyword evidence="1" id="KW-0963">Cytoplasm</keyword>
<dbReference type="InterPro" id="IPR013750">
    <property type="entry name" value="GHMP_kinase_C_dom"/>
</dbReference>
<proteinExistence type="predicted"/>
<protein>
    <submittedName>
        <fullName evidence="12">Phosphomevalonate kinase</fullName>
        <ecNumber evidence="12">2.7.4.2</ecNumber>
    </submittedName>
</protein>
<feature type="domain" description="GHMP kinase N-terminal" evidence="10">
    <location>
        <begin position="77"/>
        <end position="171"/>
    </location>
</feature>
<dbReference type="InterPro" id="IPR014721">
    <property type="entry name" value="Ribsml_uS5_D2-typ_fold_subgr"/>
</dbReference>
<comment type="caution">
    <text evidence="12">The sequence shown here is derived from an EMBL/GenBank/DDBJ whole genome shotgun (WGS) entry which is preliminary data.</text>
</comment>
<dbReference type="Proteomes" id="UP000469215">
    <property type="component" value="Unassembled WGS sequence"/>
</dbReference>
<keyword evidence="13" id="KW-1185">Reference proteome</keyword>
<dbReference type="GO" id="GO:0019287">
    <property type="term" value="P:isopentenyl diphosphate biosynthetic process, mevalonate pathway"/>
    <property type="evidence" value="ECO:0007669"/>
    <property type="project" value="UniProtKB-UniPathway"/>
</dbReference>
<name>A0A6N9H4Q4_9MICO</name>
<evidence type="ECO:0000256" key="8">
    <source>
        <dbReference type="ARBA" id="ARBA00023098"/>
    </source>
</evidence>
<dbReference type="UniPathway" id="UPA00057">
    <property type="reaction ID" value="UER00099"/>
</dbReference>
<evidence type="ECO:0000256" key="6">
    <source>
        <dbReference type="ARBA" id="ARBA00022840"/>
    </source>
</evidence>
<dbReference type="InterPro" id="IPR006204">
    <property type="entry name" value="GHMP_kinase_N_dom"/>
</dbReference>
<dbReference type="Pfam" id="PF08544">
    <property type="entry name" value="GHMP_kinases_C"/>
    <property type="match status" value="1"/>
</dbReference>
<evidence type="ECO:0000259" key="11">
    <source>
        <dbReference type="Pfam" id="PF08544"/>
    </source>
</evidence>
<dbReference type="GO" id="GO:0004631">
    <property type="term" value="F:phosphomevalonate kinase activity"/>
    <property type="evidence" value="ECO:0007669"/>
    <property type="project" value="UniProtKB-EC"/>
</dbReference>
<dbReference type="Gene3D" id="3.30.230.10">
    <property type="match status" value="1"/>
</dbReference>
<evidence type="ECO:0000256" key="4">
    <source>
        <dbReference type="ARBA" id="ARBA00022741"/>
    </source>
</evidence>
<dbReference type="PANTHER" id="PTHR43290:SF2">
    <property type="entry name" value="MEVALONATE KINASE"/>
    <property type="match status" value="1"/>
</dbReference>
<dbReference type="InterPro" id="IPR020568">
    <property type="entry name" value="Ribosomal_Su5_D2-typ_SF"/>
</dbReference>
<dbReference type="EC" id="2.7.4.2" evidence="12"/>
<keyword evidence="2" id="KW-0444">Lipid biosynthesis</keyword>
<keyword evidence="6" id="KW-0067">ATP-binding</keyword>
<evidence type="ECO:0000313" key="13">
    <source>
        <dbReference type="Proteomes" id="UP000469215"/>
    </source>
</evidence>
<dbReference type="PRINTS" id="PR00959">
    <property type="entry name" value="MEVGALKINASE"/>
</dbReference>